<protein>
    <submittedName>
        <fullName evidence="1">Uncharacterized protein</fullName>
    </submittedName>
</protein>
<feature type="non-terminal residue" evidence="1">
    <location>
        <position position="33"/>
    </location>
</feature>
<evidence type="ECO:0000313" key="2">
    <source>
        <dbReference type="Proteomes" id="UP000002648"/>
    </source>
</evidence>
<reference evidence="1 2" key="1">
    <citation type="submission" date="2012-03" db="EMBL/GenBank/DDBJ databases">
        <title>The Genome Sequence of Bartonella taylorii 8TBB.</title>
        <authorList>
            <consortium name="The Broad Institute Genome Sequencing Platform"/>
            <consortium name="The Broad Institute Genome Sequencing Center for Infectious Disease"/>
            <person name="Feldgarden M."/>
            <person name="Kirby J."/>
            <person name="Kosoy M."/>
            <person name="Birtles R."/>
            <person name="Probert W.S."/>
            <person name="Chiaraviglio L."/>
            <person name="Young S.K."/>
            <person name="Zeng Q."/>
            <person name="Gargeya S."/>
            <person name="Fitzgerald M."/>
            <person name="Haas B."/>
            <person name="Abouelleil A."/>
            <person name="Alvarado L."/>
            <person name="Arachchi H.M."/>
            <person name="Berlin A."/>
            <person name="Chapman S.B."/>
            <person name="Gearin G."/>
            <person name="Goldberg J."/>
            <person name="Griggs A."/>
            <person name="Gujja S."/>
            <person name="Hansen M."/>
            <person name="Heiman D."/>
            <person name="Howarth C."/>
            <person name="Larimer J."/>
            <person name="Lui A."/>
            <person name="MacDonald P.J.P."/>
            <person name="McCowen C."/>
            <person name="Montmayeur A."/>
            <person name="Murphy C."/>
            <person name="Neiman D."/>
            <person name="Pearson M."/>
            <person name="Priest M."/>
            <person name="Roberts A."/>
            <person name="Saif S."/>
            <person name="Shea T."/>
            <person name="Sisk P."/>
            <person name="Stolte C."/>
            <person name="Sykes S."/>
            <person name="Wortman J."/>
            <person name="Nusbaum C."/>
            <person name="Birren B."/>
        </authorList>
    </citation>
    <scope>NUCLEOTIDE SEQUENCE [LARGE SCALE GENOMIC DNA]</scope>
    <source>
        <strain evidence="1 2">8TBB</strain>
    </source>
</reference>
<sequence>MKTKANVEGSVLSEQFRGAEGFSQSQDNVVKIL</sequence>
<organism evidence="1 2">
    <name type="scientific">Bartonella taylorii 8TBB</name>
    <dbReference type="NCBI Taxonomy" id="1094560"/>
    <lineage>
        <taxon>Bacteria</taxon>
        <taxon>Pseudomonadati</taxon>
        <taxon>Pseudomonadota</taxon>
        <taxon>Alphaproteobacteria</taxon>
        <taxon>Hyphomicrobiales</taxon>
        <taxon>Bartonellaceae</taxon>
        <taxon>Bartonella</taxon>
    </lineage>
</organism>
<dbReference type="EMBL" id="AIMD01000012">
    <property type="protein sequence ID" value="EJF97362.1"/>
    <property type="molecule type" value="Genomic_DNA"/>
</dbReference>
<dbReference type="Proteomes" id="UP000002648">
    <property type="component" value="Unassembled WGS sequence"/>
</dbReference>
<name>A0A9P2W481_BARTA</name>
<gene>
    <name evidence="1" type="ORF">ME9_00194</name>
</gene>
<dbReference type="AlphaFoldDB" id="A0A9P2W481"/>
<evidence type="ECO:0000313" key="1">
    <source>
        <dbReference type="EMBL" id="EJF97362.1"/>
    </source>
</evidence>
<proteinExistence type="predicted"/>
<keyword evidence="2" id="KW-1185">Reference proteome</keyword>
<accession>A0A9P2W481</accession>
<comment type="caution">
    <text evidence="1">The sequence shown here is derived from an EMBL/GenBank/DDBJ whole genome shotgun (WGS) entry which is preliminary data.</text>
</comment>